<name>A0A2P5DTI9_PARAD</name>
<dbReference type="EMBL" id="JXTB01000017">
    <property type="protein sequence ID" value="PON76611.1"/>
    <property type="molecule type" value="Genomic_DNA"/>
</dbReference>
<dbReference type="AlphaFoldDB" id="A0A2P5DTI9"/>
<proteinExistence type="predicted"/>
<reference evidence="2" key="1">
    <citation type="submission" date="2016-06" db="EMBL/GenBank/DDBJ databases">
        <title>Parallel loss of symbiosis genes in relatives of nitrogen-fixing non-legume Parasponia.</title>
        <authorList>
            <person name="Van Velzen R."/>
            <person name="Holmer R."/>
            <person name="Bu F."/>
            <person name="Rutten L."/>
            <person name="Van Zeijl A."/>
            <person name="Liu W."/>
            <person name="Santuari L."/>
            <person name="Cao Q."/>
            <person name="Sharma T."/>
            <person name="Shen D."/>
            <person name="Roswanjaya Y."/>
            <person name="Wardhani T."/>
            <person name="Kalhor M.S."/>
            <person name="Jansen J."/>
            <person name="Van den Hoogen J."/>
            <person name="Gungor B."/>
            <person name="Hartog M."/>
            <person name="Hontelez J."/>
            <person name="Verver J."/>
            <person name="Yang W.-C."/>
            <person name="Schijlen E."/>
            <person name="Repin R."/>
            <person name="Schilthuizen M."/>
            <person name="Schranz E."/>
            <person name="Heidstra R."/>
            <person name="Miyata K."/>
            <person name="Fedorova E."/>
            <person name="Kohlen W."/>
            <person name="Bisseling T."/>
            <person name="Smit S."/>
            <person name="Geurts R."/>
        </authorList>
    </citation>
    <scope>NUCLEOTIDE SEQUENCE [LARGE SCALE GENOMIC DNA]</scope>
    <source>
        <strain evidence="2">cv. WU1-14</strain>
    </source>
</reference>
<organism evidence="1 2">
    <name type="scientific">Parasponia andersonii</name>
    <name type="common">Sponia andersonii</name>
    <dbReference type="NCBI Taxonomy" id="3476"/>
    <lineage>
        <taxon>Eukaryota</taxon>
        <taxon>Viridiplantae</taxon>
        <taxon>Streptophyta</taxon>
        <taxon>Embryophyta</taxon>
        <taxon>Tracheophyta</taxon>
        <taxon>Spermatophyta</taxon>
        <taxon>Magnoliopsida</taxon>
        <taxon>eudicotyledons</taxon>
        <taxon>Gunneridae</taxon>
        <taxon>Pentapetalae</taxon>
        <taxon>rosids</taxon>
        <taxon>fabids</taxon>
        <taxon>Rosales</taxon>
        <taxon>Cannabaceae</taxon>
        <taxon>Parasponia</taxon>
    </lineage>
</organism>
<accession>A0A2P5DTI9</accession>
<dbReference type="Proteomes" id="UP000237105">
    <property type="component" value="Unassembled WGS sequence"/>
</dbReference>
<comment type="caution">
    <text evidence="1">The sequence shown here is derived from an EMBL/GenBank/DDBJ whole genome shotgun (WGS) entry which is preliminary data.</text>
</comment>
<gene>
    <name evidence="1" type="ORF">PanWU01x14_032970</name>
</gene>
<keyword evidence="2" id="KW-1185">Reference proteome</keyword>
<evidence type="ECO:0000313" key="1">
    <source>
        <dbReference type="EMBL" id="PON76611.1"/>
    </source>
</evidence>
<sequence length="45" mass="5134">MSAQPETMSSLLQQQVSDSSWFEHLSSFAVLWSAIHRYVSPLYST</sequence>
<evidence type="ECO:0000313" key="2">
    <source>
        <dbReference type="Proteomes" id="UP000237105"/>
    </source>
</evidence>
<protein>
    <submittedName>
        <fullName evidence="1">Uncharacterized protein</fullName>
    </submittedName>
</protein>